<keyword evidence="3" id="KW-0862">Zinc</keyword>
<dbReference type="CDD" id="cd16454">
    <property type="entry name" value="RING-H2_PA-TM-RING"/>
    <property type="match status" value="1"/>
</dbReference>
<evidence type="ECO:0000259" key="5">
    <source>
        <dbReference type="PROSITE" id="PS50089"/>
    </source>
</evidence>
<dbReference type="SUPFAM" id="SSF57850">
    <property type="entry name" value="RING/U-box"/>
    <property type="match status" value="1"/>
</dbReference>
<dbReference type="Gene3D" id="3.30.40.10">
    <property type="entry name" value="Zinc/RING finger domain, C3HC4 (zinc finger)"/>
    <property type="match status" value="1"/>
</dbReference>
<reference evidence="6" key="1">
    <citation type="journal article" date="2016" name="Nat. Genet.">
        <title>A high-quality carrot genome assembly provides new insights into carotenoid accumulation and asterid genome evolution.</title>
        <authorList>
            <person name="Iorizzo M."/>
            <person name="Ellison S."/>
            <person name="Senalik D."/>
            <person name="Zeng P."/>
            <person name="Satapoomin P."/>
            <person name="Huang J."/>
            <person name="Bowman M."/>
            <person name="Iovene M."/>
            <person name="Sanseverino W."/>
            <person name="Cavagnaro P."/>
            <person name="Yildiz M."/>
            <person name="Macko-Podgorni A."/>
            <person name="Moranska E."/>
            <person name="Grzebelus E."/>
            <person name="Grzebelus D."/>
            <person name="Ashrafi H."/>
            <person name="Zheng Z."/>
            <person name="Cheng S."/>
            <person name="Spooner D."/>
            <person name="Van Deynze A."/>
            <person name="Simon P."/>
        </authorList>
    </citation>
    <scope>NUCLEOTIDE SEQUENCE</scope>
    <source>
        <tissue evidence="6">Leaf</tissue>
    </source>
</reference>
<keyword evidence="1" id="KW-0479">Metal-binding</keyword>
<dbReference type="GO" id="GO:0008270">
    <property type="term" value="F:zinc ion binding"/>
    <property type="evidence" value="ECO:0007669"/>
    <property type="project" value="UniProtKB-KW"/>
</dbReference>
<sequence>MDEDEANSSFIGVEKGKYEGKEVITCSVCLEDLSSGMEFEKLPCSHVFHSNCIDHWLKRNRTCPNCRTRLTKLEEQGLCSARCGTVVWY</sequence>
<evidence type="ECO:0000313" key="7">
    <source>
        <dbReference type="Proteomes" id="UP000077755"/>
    </source>
</evidence>
<protein>
    <recommendedName>
        <fullName evidence="5">RING-type domain-containing protein</fullName>
    </recommendedName>
</protein>
<name>A0AAF1AXW1_DAUCS</name>
<keyword evidence="2 4" id="KW-0863">Zinc-finger</keyword>
<dbReference type="InterPro" id="IPR051834">
    <property type="entry name" value="RING_finger_E3_ligase"/>
</dbReference>
<evidence type="ECO:0000256" key="2">
    <source>
        <dbReference type="ARBA" id="ARBA00022771"/>
    </source>
</evidence>
<dbReference type="InterPro" id="IPR013083">
    <property type="entry name" value="Znf_RING/FYVE/PHD"/>
</dbReference>
<dbReference type="GO" id="GO:0061630">
    <property type="term" value="F:ubiquitin protein ligase activity"/>
    <property type="evidence" value="ECO:0007669"/>
    <property type="project" value="TreeGrafter"/>
</dbReference>
<organism evidence="6 7">
    <name type="scientific">Daucus carota subsp. sativus</name>
    <name type="common">Carrot</name>
    <dbReference type="NCBI Taxonomy" id="79200"/>
    <lineage>
        <taxon>Eukaryota</taxon>
        <taxon>Viridiplantae</taxon>
        <taxon>Streptophyta</taxon>
        <taxon>Embryophyta</taxon>
        <taxon>Tracheophyta</taxon>
        <taxon>Spermatophyta</taxon>
        <taxon>Magnoliopsida</taxon>
        <taxon>eudicotyledons</taxon>
        <taxon>Gunneridae</taxon>
        <taxon>Pentapetalae</taxon>
        <taxon>asterids</taxon>
        <taxon>campanulids</taxon>
        <taxon>Apiales</taxon>
        <taxon>Apiaceae</taxon>
        <taxon>Apioideae</taxon>
        <taxon>Scandiceae</taxon>
        <taxon>Daucinae</taxon>
        <taxon>Daucus</taxon>
        <taxon>Daucus sect. Daucus</taxon>
    </lineage>
</organism>
<gene>
    <name evidence="6" type="ORF">DCAR_0415740</name>
</gene>
<evidence type="ECO:0000313" key="6">
    <source>
        <dbReference type="EMBL" id="WOG96405.1"/>
    </source>
</evidence>
<dbReference type="PANTHER" id="PTHR45931:SF16">
    <property type="entry name" value="RING_U-BOX SUPERFAMILY PROTEIN"/>
    <property type="match status" value="1"/>
</dbReference>
<proteinExistence type="predicted"/>
<evidence type="ECO:0000256" key="4">
    <source>
        <dbReference type="PROSITE-ProRule" id="PRU00175"/>
    </source>
</evidence>
<evidence type="ECO:0000256" key="1">
    <source>
        <dbReference type="ARBA" id="ARBA00022723"/>
    </source>
</evidence>
<dbReference type="Pfam" id="PF13639">
    <property type="entry name" value="zf-RING_2"/>
    <property type="match status" value="1"/>
</dbReference>
<feature type="domain" description="RING-type" evidence="5">
    <location>
        <begin position="26"/>
        <end position="67"/>
    </location>
</feature>
<dbReference type="Proteomes" id="UP000077755">
    <property type="component" value="Chromosome 4"/>
</dbReference>
<dbReference type="PANTHER" id="PTHR45931">
    <property type="entry name" value="SI:CH211-59O9.10"/>
    <property type="match status" value="1"/>
</dbReference>
<reference evidence="6" key="2">
    <citation type="submission" date="2022-03" db="EMBL/GenBank/DDBJ databases">
        <title>Draft title - Genomic analysis of global carrot germplasm unveils the trajectory of domestication and the origin of high carotenoid orange carrot.</title>
        <authorList>
            <person name="Iorizzo M."/>
            <person name="Ellison S."/>
            <person name="Senalik D."/>
            <person name="Macko-Podgorni A."/>
            <person name="Grzebelus D."/>
            <person name="Bostan H."/>
            <person name="Rolling W."/>
            <person name="Curaba J."/>
            <person name="Simon P."/>
        </authorList>
    </citation>
    <scope>NUCLEOTIDE SEQUENCE</scope>
    <source>
        <tissue evidence="6">Leaf</tissue>
    </source>
</reference>
<dbReference type="InterPro" id="IPR001841">
    <property type="entry name" value="Znf_RING"/>
</dbReference>
<dbReference type="AlphaFoldDB" id="A0AAF1AXW1"/>
<accession>A0AAF1AXW1</accession>
<evidence type="ECO:0000256" key="3">
    <source>
        <dbReference type="ARBA" id="ARBA00022833"/>
    </source>
</evidence>
<dbReference type="GO" id="GO:0006511">
    <property type="term" value="P:ubiquitin-dependent protein catabolic process"/>
    <property type="evidence" value="ECO:0007669"/>
    <property type="project" value="TreeGrafter"/>
</dbReference>
<dbReference type="EMBL" id="CP093346">
    <property type="protein sequence ID" value="WOG96405.1"/>
    <property type="molecule type" value="Genomic_DNA"/>
</dbReference>
<dbReference type="GO" id="GO:0005634">
    <property type="term" value="C:nucleus"/>
    <property type="evidence" value="ECO:0007669"/>
    <property type="project" value="TreeGrafter"/>
</dbReference>
<keyword evidence="7" id="KW-1185">Reference proteome</keyword>
<dbReference type="SMART" id="SM00184">
    <property type="entry name" value="RING"/>
    <property type="match status" value="1"/>
</dbReference>
<dbReference type="PROSITE" id="PS50089">
    <property type="entry name" value="ZF_RING_2"/>
    <property type="match status" value="1"/>
</dbReference>